<dbReference type="EMBL" id="FQWO01000013">
    <property type="protein sequence ID" value="SHH44723.1"/>
    <property type="molecule type" value="Genomic_DNA"/>
</dbReference>
<sequence length="94" mass="11440">MKKFLLLILLGGFTLLVNSCAGYVSEQPAYVQLDITPRPYPNYIWIEGGWRWDNSRKNYIQKKGYWANPNTVRNHKNGEWRKYDRGYRWEKRRR</sequence>
<dbReference type="STRING" id="280093.SAMN05443373_11342"/>
<dbReference type="EMBL" id="PVUB01000011">
    <property type="protein sequence ID" value="PRZ20666.1"/>
    <property type="molecule type" value="Genomic_DNA"/>
</dbReference>
<reference evidence="4" key="1">
    <citation type="submission" date="2016-11" db="EMBL/GenBank/DDBJ databases">
        <authorList>
            <person name="Varghese N."/>
            <person name="Submissions S."/>
        </authorList>
    </citation>
    <scope>NUCLEOTIDE SEQUENCE [LARGE SCALE GENOMIC DNA]</scope>
    <source>
        <strain evidence="4">DSM 19729</strain>
    </source>
</reference>
<evidence type="ECO:0000313" key="5">
    <source>
        <dbReference type="Proteomes" id="UP000237771"/>
    </source>
</evidence>
<evidence type="ECO:0000256" key="1">
    <source>
        <dbReference type="SAM" id="SignalP"/>
    </source>
</evidence>
<reference evidence="2 5" key="3">
    <citation type="submission" date="2018-03" db="EMBL/GenBank/DDBJ databases">
        <title>Genomic Encyclopedia of Archaeal and Bacterial Type Strains, Phase II (KMG-II): from individual species to whole genera.</title>
        <authorList>
            <person name="Goeker M."/>
        </authorList>
    </citation>
    <scope>NUCLEOTIDE SEQUENCE [LARGE SCALE GENOMIC DNA]</scope>
    <source>
        <strain evidence="2 5">DSM 17797</strain>
    </source>
</reference>
<keyword evidence="1" id="KW-0732">Signal</keyword>
<organism evidence="3 4">
    <name type="scientific">Flavobacterium granuli</name>
    <dbReference type="NCBI Taxonomy" id="280093"/>
    <lineage>
        <taxon>Bacteria</taxon>
        <taxon>Pseudomonadati</taxon>
        <taxon>Bacteroidota</taxon>
        <taxon>Flavobacteriia</taxon>
        <taxon>Flavobacteriales</taxon>
        <taxon>Flavobacteriaceae</taxon>
        <taxon>Flavobacterium</taxon>
    </lineage>
</organism>
<feature type="chain" id="PRO_5012386842" evidence="1">
    <location>
        <begin position="22"/>
        <end position="94"/>
    </location>
</feature>
<feature type="signal peptide" evidence="1">
    <location>
        <begin position="1"/>
        <end position="21"/>
    </location>
</feature>
<dbReference type="RefSeq" id="WP_072945582.1">
    <property type="nucleotide sequence ID" value="NZ_FQWO01000013.1"/>
</dbReference>
<dbReference type="Proteomes" id="UP000237771">
    <property type="component" value="Unassembled WGS sequence"/>
</dbReference>
<dbReference type="OrthoDB" id="799289at2"/>
<proteinExistence type="predicted"/>
<protein>
    <submittedName>
        <fullName evidence="3">YXWGXW repeat-containing protein</fullName>
    </submittedName>
</protein>
<evidence type="ECO:0000313" key="4">
    <source>
        <dbReference type="Proteomes" id="UP000184384"/>
    </source>
</evidence>
<keyword evidence="5" id="KW-1185">Reference proteome</keyword>
<name>A0A1M5T2Z6_9FLAO</name>
<dbReference type="Proteomes" id="UP000184384">
    <property type="component" value="Unassembled WGS sequence"/>
</dbReference>
<reference evidence="3" key="2">
    <citation type="submission" date="2016-11" db="EMBL/GenBank/DDBJ databases">
        <authorList>
            <person name="Jaros S."/>
            <person name="Januszkiewicz K."/>
            <person name="Wedrychowicz H."/>
        </authorList>
    </citation>
    <scope>NUCLEOTIDE SEQUENCE [LARGE SCALE GENOMIC DNA]</scope>
    <source>
        <strain evidence="3">DSM 19729</strain>
    </source>
</reference>
<evidence type="ECO:0000313" key="3">
    <source>
        <dbReference type="EMBL" id="SHH44723.1"/>
    </source>
</evidence>
<gene>
    <name evidence="2" type="ORF">BC624_11142</name>
    <name evidence="3" type="ORF">SAMN05443373_11342</name>
</gene>
<dbReference type="AlphaFoldDB" id="A0A1M5T2Z6"/>
<evidence type="ECO:0000313" key="2">
    <source>
        <dbReference type="EMBL" id="PRZ20666.1"/>
    </source>
</evidence>
<accession>A0A1M5T2Z6</accession>